<name>A0A1G7DEC1_9BACT</name>
<proteinExistence type="inferred from homology"/>
<keyword evidence="4" id="KW-1185">Reference proteome</keyword>
<dbReference type="STRING" id="57664.SAMN05661003_11345"/>
<dbReference type="Proteomes" id="UP000243205">
    <property type="component" value="Unassembled WGS sequence"/>
</dbReference>
<dbReference type="EMBL" id="FNAQ01000013">
    <property type="protein sequence ID" value="SDE49944.1"/>
    <property type="molecule type" value="Genomic_DNA"/>
</dbReference>
<sequence>MDSKQMQQKWQALGATVEPVDYAVSGYDFSVGLSGENLRAFAELMLREGFYLVDLMAVHVKPAVEVVYQFAHTGGQRCRVLARAFVAADGALPTICDIFHGANWHERETRDFHGVVFSGHPNLQPLILPEEDVDLKPLLKDEKILKDVAAIRRQPPEAPAAAPKAAEPEAAN</sequence>
<protein>
    <submittedName>
        <fullName evidence="3">NADH-quinone oxidoreductase subunit C</fullName>
    </submittedName>
</protein>
<evidence type="ECO:0000313" key="4">
    <source>
        <dbReference type="Proteomes" id="UP000243205"/>
    </source>
</evidence>
<dbReference type="SUPFAM" id="SSF143243">
    <property type="entry name" value="Nqo5-like"/>
    <property type="match status" value="1"/>
</dbReference>
<organism evidence="3 4">
    <name type="scientific">Desulfuromonas thiophila</name>
    <dbReference type="NCBI Taxonomy" id="57664"/>
    <lineage>
        <taxon>Bacteria</taxon>
        <taxon>Pseudomonadati</taxon>
        <taxon>Thermodesulfobacteriota</taxon>
        <taxon>Desulfuromonadia</taxon>
        <taxon>Desulfuromonadales</taxon>
        <taxon>Desulfuromonadaceae</taxon>
        <taxon>Desulfuromonas</taxon>
    </lineage>
</organism>
<comment type="similarity">
    <text evidence="1">Belongs to the complex I 30 kDa subunit family.</text>
</comment>
<dbReference type="PANTHER" id="PTHR10884">
    <property type="entry name" value="NADH DEHYDROGENASE UBIQUINONE IRON-SULFUR PROTEIN 3"/>
    <property type="match status" value="1"/>
</dbReference>
<feature type="domain" description="NADH:ubiquinone oxidoreductase 30kDa subunit" evidence="2">
    <location>
        <begin position="37"/>
        <end position="144"/>
    </location>
</feature>
<reference evidence="4" key="1">
    <citation type="submission" date="2016-10" db="EMBL/GenBank/DDBJ databases">
        <authorList>
            <person name="Varghese N."/>
            <person name="Submissions S."/>
        </authorList>
    </citation>
    <scope>NUCLEOTIDE SEQUENCE [LARGE SCALE GENOMIC DNA]</scope>
    <source>
        <strain evidence="4">DSM 8987</strain>
    </source>
</reference>
<dbReference type="RefSeq" id="WP_092079464.1">
    <property type="nucleotide sequence ID" value="NZ_FNAQ01000013.1"/>
</dbReference>
<dbReference type="PANTHER" id="PTHR10884:SF14">
    <property type="entry name" value="NADH DEHYDROGENASE [UBIQUINONE] IRON-SULFUR PROTEIN 3, MITOCHONDRIAL"/>
    <property type="match status" value="1"/>
</dbReference>
<dbReference type="AlphaFoldDB" id="A0A1G7DEC1"/>
<dbReference type="GO" id="GO:0008137">
    <property type="term" value="F:NADH dehydrogenase (ubiquinone) activity"/>
    <property type="evidence" value="ECO:0007669"/>
    <property type="project" value="InterPro"/>
</dbReference>
<dbReference type="Gene3D" id="3.30.460.80">
    <property type="entry name" value="NADH:ubiquinone oxidoreductase, 30kDa subunit"/>
    <property type="match status" value="1"/>
</dbReference>
<evidence type="ECO:0000259" key="2">
    <source>
        <dbReference type="Pfam" id="PF00329"/>
    </source>
</evidence>
<accession>A0A1G7DEC1</accession>
<dbReference type="InterPro" id="IPR001268">
    <property type="entry name" value="NADH_UbQ_OxRdtase_30kDa_su"/>
</dbReference>
<evidence type="ECO:0000256" key="1">
    <source>
        <dbReference type="ARBA" id="ARBA00007569"/>
    </source>
</evidence>
<dbReference type="OrthoDB" id="9803286at2"/>
<evidence type="ECO:0000313" key="3">
    <source>
        <dbReference type="EMBL" id="SDE49944.1"/>
    </source>
</evidence>
<gene>
    <name evidence="3" type="ORF">SAMN05661003_11345</name>
</gene>
<dbReference type="InterPro" id="IPR037232">
    <property type="entry name" value="NADH_quin_OxRdtase_su_C/D-like"/>
</dbReference>
<dbReference type="Pfam" id="PF00329">
    <property type="entry name" value="Complex1_30kDa"/>
    <property type="match status" value="1"/>
</dbReference>